<accession>A0AA37RWS4</accession>
<dbReference type="AlphaFoldDB" id="A0AA37RWS4"/>
<evidence type="ECO:0000313" key="2">
    <source>
        <dbReference type="EMBL" id="GLP96738.1"/>
    </source>
</evidence>
<dbReference type="RefSeq" id="WP_095504056.1">
    <property type="nucleotide sequence ID" value="NZ_BSNC01000005.1"/>
</dbReference>
<evidence type="ECO:0008006" key="4">
    <source>
        <dbReference type="Google" id="ProtNLM"/>
    </source>
</evidence>
<organism evidence="2 3">
    <name type="scientific">Paraferrimonas sedimenticola</name>
    <dbReference type="NCBI Taxonomy" id="375674"/>
    <lineage>
        <taxon>Bacteria</taxon>
        <taxon>Pseudomonadati</taxon>
        <taxon>Pseudomonadota</taxon>
        <taxon>Gammaproteobacteria</taxon>
        <taxon>Alteromonadales</taxon>
        <taxon>Ferrimonadaceae</taxon>
        <taxon>Paraferrimonas</taxon>
    </lineage>
</organism>
<reference evidence="2" key="1">
    <citation type="journal article" date="2014" name="Int. J. Syst. Evol. Microbiol.">
        <title>Complete genome sequence of Corynebacterium casei LMG S-19264T (=DSM 44701T), isolated from a smear-ripened cheese.</title>
        <authorList>
            <consortium name="US DOE Joint Genome Institute (JGI-PGF)"/>
            <person name="Walter F."/>
            <person name="Albersmeier A."/>
            <person name="Kalinowski J."/>
            <person name="Ruckert C."/>
        </authorList>
    </citation>
    <scope>NUCLEOTIDE SEQUENCE</scope>
    <source>
        <strain evidence="2">NBRC 101628</strain>
    </source>
</reference>
<feature type="signal peptide" evidence="1">
    <location>
        <begin position="1"/>
        <end position="22"/>
    </location>
</feature>
<evidence type="ECO:0000256" key="1">
    <source>
        <dbReference type="SAM" id="SignalP"/>
    </source>
</evidence>
<name>A0AA37RWS4_9GAMM</name>
<dbReference type="EMBL" id="BSNC01000005">
    <property type="protein sequence ID" value="GLP96738.1"/>
    <property type="molecule type" value="Genomic_DNA"/>
</dbReference>
<keyword evidence="1" id="KW-0732">Signal</keyword>
<sequence>MNIKTLLTATLFSAVASTSVFAGELKLPEYIDALELNGQDIAAFQDVIPLGEGRQVLTLQYKQLHYTGTDSHDFILSTPFYLVVDNQGDPIELVTDKIVSVQEAMRFSSAPKAMIKSNGRLQPANIKTRDELLAQLALQTDF</sequence>
<dbReference type="Proteomes" id="UP001161422">
    <property type="component" value="Unassembled WGS sequence"/>
</dbReference>
<dbReference type="Pfam" id="PF09829">
    <property type="entry name" value="DUF2057"/>
    <property type="match status" value="1"/>
</dbReference>
<evidence type="ECO:0000313" key="3">
    <source>
        <dbReference type="Proteomes" id="UP001161422"/>
    </source>
</evidence>
<reference evidence="2" key="2">
    <citation type="submission" date="2023-01" db="EMBL/GenBank/DDBJ databases">
        <title>Draft genome sequence of Paraferrimonas sedimenticola strain NBRC 101628.</title>
        <authorList>
            <person name="Sun Q."/>
            <person name="Mori K."/>
        </authorList>
    </citation>
    <scope>NUCLEOTIDE SEQUENCE</scope>
    <source>
        <strain evidence="2">NBRC 101628</strain>
    </source>
</reference>
<dbReference type="InterPro" id="IPR018635">
    <property type="entry name" value="UPF0319"/>
</dbReference>
<feature type="chain" id="PRO_5041303927" description="DUF2057 domain-containing protein" evidence="1">
    <location>
        <begin position="23"/>
        <end position="142"/>
    </location>
</feature>
<protein>
    <recommendedName>
        <fullName evidence="4">DUF2057 domain-containing protein</fullName>
    </recommendedName>
</protein>
<keyword evidence="3" id="KW-1185">Reference proteome</keyword>
<comment type="caution">
    <text evidence="2">The sequence shown here is derived from an EMBL/GenBank/DDBJ whole genome shotgun (WGS) entry which is preliminary data.</text>
</comment>
<proteinExistence type="predicted"/>
<gene>
    <name evidence="2" type="ORF">GCM10007895_20440</name>
</gene>